<evidence type="ECO:0000259" key="3">
    <source>
        <dbReference type="Pfam" id="PF12090"/>
    </source>
</evidence>
<evidence type="ECO:0000256" key="2">
    <source>
        <dbReference type="SAM" id="MobiDB-lite"/>
    </source>
</evidence>
<dbReference type="PANTHER" id="PTHR13526:SF8">
    <property type="entry name" value="TRANSCRIPTION FACTOR SPT20 HOMOLOG"/>
    <property type="match status" value="1"/>
</dbReference>
<feature type="compositionally biased region" description="Basic and acidic residues" evidence="2">
    <location>
        <begin position="401"/>
        <end position="412"/>
    </location>
</feature>
<keyword evidence="5" id="KW-1185">Reference proteome</keyword>
<gene>
    <name evidence="4" type="ORF">DGAL_LOCUS15560</name>
</gene>
<sequence length="937" mass="101015">MENSITKLKNEKSSFSSVLEKYSRLQNERARPDNAYKDVRLSVNLLDRFVQGESFNQVVITLYPGNEGYTLALKLHNALEKETARIPYEEDELLNCIESQQLPPVLVELLEEAGADVFYDGCVFVEMKDLRSGSKQSWNVLLKPSPQTILADAQQICQEQGWGSEELIQLESILCMAMAEPLCLNPNPSVGELAMNRDSTSKQLQSTALRRNRRKWSEGRKRKQMETSQSSNNDFKLHDFLKKKSLLGRGIPPILQPQEDRNSLPSSSTPAVQLDVSDVLRLAKPLERPKETGDCSMIPCEEYLYETDRVNGRVYLVRLTILQRPAIEEFLGQLYVDRDFRDGKLTGGASCMFTLGSRIHVNRYIQQFTEIFTEEGRKSVKITHQVQGHPPRVMYTHSMREKERLREKEEKQQQLQQQQQPAIAQQLPVNKEATETQPTNATPIPIKTENHQTSGTITKTALLESLKSGQVSPAIASLVSNLLSNQQQQPQAIRPSTAAVGLNANVVMANGHHHQLQQQQQQQQSLLRTPAAVRPSTTMTVASGPAGSGQNVQLVTQSISLQQVTQQPQLRPNSNVRPTALAALLTNSKVTTLPPNISPGKGKFIAIEGGANGSASGSGGNTILMGQVVRPVVSGVAAPVLPSYSQAIGQTTAGATIVRTIRPAVHPSTAGAVKRTTETVAVNGSGGTQRFSLTVPALSALLAGTPSADSPGANNVTASQNLPSLLERLQQQSSPSKPIVHALNNNHHQMHTIKPGLNMSNNNLNVQSINLTGVQGAVANLPTLQSIQVSIPGLAVPLSLSLAVSSNSGTPSNATVTTAGMMGNVRLTTAGSLGGTGQPISIPLSVLQQVLKRSIPNASGASGVQLVGNVATKDGSQTQPLKVAVTTGTGVAQLSSGGQSSGSLLAQQQLQLALQRQMQMSVQQKMAAKQKSKPPHS</sequence>
<comment type="similarity">
    <text evidence="1">Belongs to the SPT20 family.</text>
</comment>
<feature type="region of interest" description="Disordered" evidence="2">
    <location>
        <begin position="401"/>
        <end position="449"/>
    </location>
</feature>
<feature type="compositionally biased region" description="Low complexity" evidence="2">
    <location>
        <begin position="516"/>
        <end position="527"/>
    </location>
</feature>
<dbReference type="InterPro" id="IPR046468">
    <property type="entry name" value="Spt20-like_SEP"/>
</dbReference>
<feature type="domain" description="Spt20-like SEP" evidence="3">
    <location>
        <begin position="59"/>
        <end position="194"/>
    </location>
</feature>
<dbReference type="AlphaFoldDB" id="A0A8J2RZV7"/>
<accession>A0A8J2RZV7</accession>
<reference evidence="4" key="1">
    <citation type="submission" date="2021-11" db="EMBL/GenBank/DDBJ databases">
        <authorList>
            <person name="Schell T."/>
        </authorList>
    </citation>
    <scope>NUCLEOTIDE SEQUENCE</scope>
    <source>
        <strain evidence="4">M5</strain>
    </source>
</reference>
<proteinExistence type="inferred from homology"/>
<evidence type="ECO:0000313" key="4">
    <source>
        <dbReference type="EMBL" id="CAH0111903.1"/>
    </source>
</evidence>
<feature type="compositionally biased region" description="Polar residues" evidence="2">
    <location>
        <begin position="197"/>
        <end position="209"/>
    </location>
</feature>
<dbReference type="PANTHER" id="PTHR13526">
    <property type="entry name" value="TRANSCRIPTION FACTOR SPT20 HOMOLOG"/>
    <property type="match status" value="1"/>
</dbReference>
<dbReference type="GO" id="GO:0006357">
    <property type="term" value="P:regulation of transcription by RNA polymerase II"/>
    <property type="evidence" value="ECO:0007669"/>
    <property type="project" value="TreeGrafter"/>
</dbReference>
<evidence type="ECO:0000256" key="1">
    <source>
        <dbReference type="ARBA" id="ARBA00009112"/>
    </source>
</evidence>
<dbReference type="EMBL" id="CAKKLH010000319">
    <property type="protein sequence ID" value="CAH0111903.1"/>
    <property type="molecule type" value="Genomic_DNA"/>
</dbReference>
<feature type="region of interest" description="Disordered" evidence="2">
    <location>
        <begin position="251"/>
        <end position="270"/>
    </location>
</feature>
<name>A0A8J2RZV7_9CRUS</name>
<dbReference type="Proteomes" id="UP000789390">
    <property type="component" value="Unassembled WGS sequence"/>
</dbReference>
<feature type="region of interest" description="Disordered" evidence="2">
    <location>
        <begin position="197"/>
        <end position="234"/>
    </location>
</feature>
<feature type="region of interest" description="Disordered" evidence="2">
    <location>
        <begin position="512"/>
        <end position="549"/>
    </location>
</feature>
<dbReference type="GO" id="GO:0003712">
    <property type="term" value="F:transcription coregulator activity"/>
    <property type="evidence" value="ECO:0007669"/>
    <property type="project" value="InterPro"/>
</dbReference>
<dbReference type="GO" id="GO:0000124">
    <property type="term" value="C:SAGA complex"/>
    <property type="evidence" value="ECO:0007669"/>
    <property type="project" value="InterPro"/>
</dbReference>
<dbReference type="Pfam" id="PF12090">
    <property type="entry name" value="Spt20_SEP"/>
    <property type="match status" value="1"/>
</dbReference>
<organism evidence="4 5">
    <name type="scientific">Daphnia galeata</name>
    <dbReference type="NCBI Taxonomy" id="27404"/>
    <lineage>
        <taxon>Eukaryota</taxon>
        <taxon>Metazoa</taxon>
        <taxon>Ecdysozoa</taxon>
        <taxon>Arthropoda</taxon>
        <taxon>Crustacea</taxon>
        <taxon>Branchiopoda</taxon>
        <taxon>Diplostraca</taxon>
        <taxon>Cladocera</taxon>
        <taxon>Anomopoda</taxon>
        <taxon>Daphniidae</taxon>
        <taxon>Daphnia</taxon>
    </lineage>
</organism>
<evidence type="ECO:0000313" key="5">
    <source>
        <dbReference type="Proteomes" id="UP000789390"/>
    </source>
</evidence>
<dbReference type="OrthoDB" id="1932706at2759"/>
<dbReference type="InterPro" id="IPR021950">
    <property type="entry name" value="Spt20"/>
</dbReference>
<protein>
    <recommendedName>
        <fullName evidence="3">Spt20-like SEP domain-containing protein</fullName>
    </recommendedName>
</protein>
<comment type="caution">
    <text evidence="4">The sequence shown here is derived from an EMBL/GenBank/DDBJ whole genome shotgun (WGS) entry which is preliminary data.</text>
</comment>